<dbReference type="EMBL" id="JACHWZ010000011">
    <property type="protein sequence ID" value="MBB3061822.1"/>
    <property type="molecule type" value="Genomic_DNA"/>
</dbReference>
<gene>
    <name evidence="1" type="ORF">FHS09_002662</name>
</gene>
<dbReference type="Proteomes" id="UP000535937">
    <property type="component" value="Unassembled WGS sequence"/>
</dbReference>
<name>A0A7W4WDP5_9GAMM</name>
<organism evidence="1 2">
    <name type="scientific">Microbulbifer rhizosphaerae</name>
    <dbReference type="NCBI Taxonomy" id="1562603"/>
    <lineage>
        <taxon>Bacteria</taxon>
        <taxon>Pseudomonadati</taxon>
        <taxon>Pseudomonadota</taxon>
        <taxon>Gammaproteobacteria</taxon>
        <taxon>Cellvibrionales</taxon>
        <taxon>Microbulbiferaceae</taxon>
        <taxon>Microbulbifer</taxon>
    </lineage>
</organism>
<sequence>MPRQADRWEDPALQNIDTESSALVYGALVAPEK</sequence>
<protein>
    <submittedName>
        <fullName evidence="1">Uncharacterized protein</fullName>
    </submittedName>
</protein>
<dbReference type="AlphaFoldDB" id="A0A7W4WDP5"/>
<keyword evidence="2" id="KW-1185">Reference proteome</keyword>
<evidence type="ECO:0000313" key="2">
    <source>
        <dbReference type="Proteomes" id="UP000535937"/>
    </source>
</evidence>
<accession>A0A7W4WDP5</accession>
<proteinExistence type="predicted"/>
<comment type="caution">
    <text evidence="1">The sequence shown here is derived from an EMBL/GenBank/DDBJ whole genome shotgun (WGS) entry which is preliminary data.</text>
</comment>
<reference evidence="1 2" key="1">
    <citation type="submission" date="2020-08" db="EMBL/GenBank/DDBJ databases">
        <title>Genomic Encyclopedia of Type Strains, Phase III (KMG-III): the genomes of soil and plant-associated and newly described type strains.</title>
        <authorList>
            <person name="Whitman W."/>
        </authorList>
    </citation>
    <scope>NUCLEOTIDE SEQUENCE [LARGE SCALE GENOMIC DNA]</scope>
    <source>
        <strain evidence="1 2">CECT 8799</strain>
    </source>
</reference>
<evidence type="ECO:0000313" key="1">
    <source>
        <dbReference type="EMBL" id="MBB3061822.1"/>
    </source>
</evidence>